<evidence type="ECO:0008006" key="3">
    <source>
        <dbReference type="Google" id="ProtNLM"/>
    </source>
</evidence>
<dbReference type="PANTHER" id="PTHR34822:SF1">
    <property type="entry name" value="GRPB FAMILY PROTEIN"/>
    <property type="match status" value="1"/>
</dbReference>
<dbReference type="SUPFAM" id="SSF81301">
    <property type="entry name" value="Nucleotidyltransferase"/>
    <property type="match status" value="1"/>
</dbReference>
<dbReference type="Gene3D" id="3.30.460.10">
    <property type="entry name" value="Beta Polymerase, domain 2"/>
    <property type="match status" value="1"/>
</dbReference>
<proteinExistence type="predicted"/>
<organism evidence="1 2">
    <name type="scientific">Aeromicrobium flavum</name>
    <dbReference type="NCBI Taxonomy" id="416568"/>
    <lineage>
        <taxon>Bacteria</taxon>
        <taxon>Bacillati</taxon>
        <taxon>Actinomycetota</taxon>
        <taxon>Actinomycetes</taxon>
        <taxon>Propionibacteriales</taxon>
        <taxon>Nocardioidaceae</taxon>
        <taxon>Aeromicrobium</taxon>
    </lineage>
</organism>
<dbReference type="InterPro" id="IPR043519">
    <property type="entry name" value="NT_sf"/>
</dbReference>
<dbReference type="EMBL" id="BJZQ01000002">
    <property type="protein sequence ID" value="GEO88476.1"/>
    <property type="molecule type" value="Genomic_DNA"/>
</dbReference>
<dbReference type="InterPro" id="IPR007344">
    <property type="entry name" value="GrpB/CoaE"/>
</dbReference>
<reference evidence="1 2" key="1">
    <citation type="submission" date="2019-07" db="EMBL/GenBank/DDBJ databases">
        <title>Whole genome shotgun sequence of Aeromicrobium flavum NBRC 107625.</title>
        <authorList>
            <person name="Hosoyama A."/>
            <person name="Uohara A."/>
            <person name="Ohji S."/>
            <person name="Ichikawa N."/>
        </authorList>
    </citation>
    <scope>NUCLEOTIDE SEQUENCE [LARGE SCALE GENOMIC DNA]</scope>
    <source>
        <strain evidence="1 2">NBRC 107625</strain>
    </source>
</reference>
<dbReference type="AlphaFoldDB" id="A0A512HSP7"/>
<accession>A0A512HSP7</accession>
<evidence type="ECO:0000313" key="1">
    <source>
        <dbReference type="EMBL" id="GEO88476.1"/>
    </source>
</evidence>
<name>A0A512HSP7_9ACTN</name>
<gene>
    <name evidence="1" type="ORF">AFL01nite_08030</name>
</gene>
<dbReference type="Pfam" id="PF04229">
    <property type="entry name" value="GrpB"/>
    <property type="match status" value="1"/>
</dbReference>
<evidence type="ECO:0000313" key="2">
    <source>
        <dbReference type="Proteomes" id="UP000321769"/>
    </source>
</evidence>
<keyword evidence="2" id="KW-1185">Reference proteome</keyword>
<protein>
    <recommendedName>
        <fullName evidence="3">GrpB family protein</fullName>
    </recommendedName>
</protein>
<dbReference type="Proteomes" id="UP000321769">
    <property type="component" value="Unassembled WGS sequence"/>
</dbReference>
<sequence>MRPGRDGYGRTVDRDRLLDFEDAPVPSGASPWVEGFGPGTDLTIAEHDPRWAAAAVRLCRRIGDALAGVAVSVEHVGSTSVPGLPAKPIIDVSVVVPDADAESSYVPALEGEGLVLAVREPWWQGHRMFRHAGPRANVHVFGPDAAEPERMRIFRDWLRTHPDDRERYAVAKRAAAAGGGHMLEYNARKQQVLREILVRAITQAG</sequence>
<dbReference type="PANTHER" id="PTHR34822">
    <property type="entry name" value="GRPB DOMAIN PROTEIN (AFU_ORTHOLOGUE AFUA_1G01530)"/>
    <property type="match status" value="1"/>
</dbReference>
<comment type="caution">
    <text evidence="1">The sequence shown here is derived from an EMBL/GenBank/DDBJ whole genome shotgun (WGS) entry which is preliminary data.</text>
</comment>